<proteinExistence type="predicted"/>
<dbReference type="RefSeq" id="WP_269122764.1">
    <property type="nucleotide sequence ID" value="NZ_JAPUBN010000010.1"/>
</dbReference>
<comment type="caution">
    <text evidence="1">The sequence shown here is derived from an EMBL/GenBank/DDBJ whole genome shotgun (WGS) entry which is preliminary data.</text>
</comment>
<sequence>MLIIAALSHIKSVAKRFVTRQQLKKLDSSRYDDIDMTLDEINQELKKMSMMNLLLDLLLLKRRL</sequence>
<evidence type="ECO:0000313" key="2">
    <source>
        <dbReference type="Proteomes" id="UP001149719"/>
    </source>
</evidence>
<gene>
    <name evidence="1" type="ORF">O1D97_03220</name>
</gene>
<dbReference type="Proteomes" id="UP001149719">
    <property type="component" value="Unassembled WGS sequence"/>
</dbReference>
<reference evidence="1" key="1">
    <citation type="submission" date="2022-12" db="EMBL/GenBank/DDBJ databases">
        <title>Marinomonas 15G1-11 sp. nov, isolated from marine algae.</title>
        <authorList>
            <person name="Butt M."/>
            <person name="Choi D.G."/>
            <person name="Kim J.M."/>
            <person name="Lee J.K."/>
            <person name="Baek J.H."/>
            <person name="Jeon C.O."/>
        </authorList>
    </citation>
    <scope>NUCLEOTIDE SEQUENCE</scope>
    <source>
        <strain evidence="1">15G1-11</strain>
    </source>
</reference>
<organism evidence="1 2">
    <name type="scientific">Marinomonas phaeophyticola</name>
    <dbReference type="NCBI Taxonomy" id="3004091"/>
    <lineage>
        <taxon>Bacteria</taxon>
        <taxon>Pseudomonadati</taxon>
        <taxon>Pseudomonadota</taxon>
        <taxon>Gammaproteobacteria</taxon>
        <taxon>Oceanospirillales</taxon>
        <taxon>Oceanospirillaceae</taxon>
        <taxon>Marinomonas</taxon>
    </lineage>
</organism>
<evidence type="ECO:0000313" key="1">
    <source>
        <dbReference type="EMBL" id="MCZ2720679.1"/>
    </source>
</evidence>
<accession>A0ABT4JQS2</accession>
<dbReference type="EMBL" id="JAPUBN010000010">
    <property type="protein sequence ID" value="MCZ2720679.1"/>
    <property type="molecule type" value="Genomic_DNA"/>
</dbReference>
<keyword evidence="2" id="KW-1185">Reference proteome</keyword>
<name>A0ABT4JQS2_9GAMM</name>
<protein>
    <submittedName>
        <fullName evidence="1">Uncharacterized protein</fullName>
    </submittedName>
</protein>